<feature type="region of interest" description="Disordered" evidence="1">
    <location>
        <begin position="1"/>
        <end position="43"/>
    </location>
</feature>
<evidence type="ECO:0000256" key="1">
    <source>
        <dbReference type="SAM" id="MobiDB-lite"/>
    </source>
</evidence>
<feature type="compositionally biased region" description="Polar residues" evidence="1">
    <location>
        <begin position="154"/>
        <end position="167"/>
    </location>
</feature>
<feature type="region of interest" description="Disordered" evidence="1">
    <location>
        <begin position="113"/>
        <end position="194"/>
    </location>
</feature>
<dbReference type="EMBL" id="JASCTH010000046">
    <property type="protein sequence ID" value="MDI6105480.1"/>
    <property type="molecule type" value="Genomic_DNA"/>
</dbReference>
<evidence type="ECO:0000259" key="3">
    <source>
        <dbReference type="SMART" id="SM00458"/>
    </source>
</evidence>
<dbReference type="Pfam" id="PF00652">
    <property type="entry name" value="Ricin_B_lectin"/>
    <property type="match status" value="1"/>
</dbReference>
<feature type="compositionally biased region" description="Basic and acidic residues" evidence="1">
    <location>
        <begin position="1"/>
        <end position="12"/>
    </location>
</feature>
<dbReference type="InterPro" id="IPR035992">
    <property type="entry name" value="Ricin_B-like_lectins"/>
</dbReference>
<dbReference type="RefSeq" id="WP_282766947.1">
    <property type="nucleotide sequence ID" value="NZ_JASCTH010000046.1"/>
</dbReference>
<feature type="transmembrane region" description="Helical" evidence="2">
    <location>
        <begin position="72"/>
        <end position="92"/>
    </location>
</feature>
<evidence type="ECO:0000313" key="5">
    <source>
        <dbReference type="Proteomes" id="UP001241758"/>
    </source>
</evidence>
<keyword evidence="2" id="KW-0472">Membrane</keyword>
<reference evidence="4 5" key="1">
    <citation type="submission" date="2023-05" db="EMBL/GenBank/DDBJ databases">
        <title>Actinoplanes sp. NEAU-A12 genome sequencing.</title>
        <authorList>
            <person name="Wang Z.-S."/>
        </authorList>
    </citation>
    <scope>NUCLEOTIDE SEQUENCE [LARGE SCALE GENOMIC DNA]</scope>
    <source>
        <strain evidence="4 5">NEAU-A12</strain>
    </source>
</reference>
<dbReference type="PROSITE" id="PS50231">
    <property type="entry name" value="RICIN_B_LECTIN"/>
    <property type="match status" value="1"/>
</dbReference>
<evidence type="ECO:0000256" key="2">
    <source>
        <dbReference type="SAM" id="Phobius"/>
    </source>
</evidence>
<gene>
    <name evidence="4" type="ORF">QLQ12_43545</name>
</gene>
<feature type="compositionally biased region" description="Low complexity" evidence="1">
    <location>
        <begin position="123"/>
        <end position="140"/>
    </location>
</feature>
<proteinExistence type="predicted"/>
<name>A0ABT6X0E6_9ACTN</name>
<dbReference type="SUPFAM" id="SSF50370">
    <property type="entry name" value="Ricin B-like lectins"/>
    <property type="match status" value="1"/>
</dbReference>
<accession>A0ABT6X0E6</accession>
<dbReference type="Gene3D" id="2.80.10.50">
    <property type="match status" value="1"/>
</dbReference>
<dbReference type="SMART" id="SM00458">
    <property type="entry name" value="RICIN"/>
    <property type="match status" value="1"/>
</dbReference>
<feature type="domain" description="Ricin B lectin" evidence="3">
    <location>
        <begin position="208"/>
        <end position="326"/>
    </location>
</feature>
<organism evidence="4 5">
    <name type="scientific">Actinoplanes sandaracinus</name>
    <dbReference type="NCBI Taxonomy" id="3045177"/>
    <lineage>
        <taxon>Bacteria</taxon>
        <taxon>Bacillati</taxon>
        <taxon>Actinomycetota</taxon>
        <taxon>Actinomycetes</taxon>
        <taxon>Micromonosporales</taxon>
        <taxon>Micromonosporaceae</taxon>
        <taxon>Actinoplanes</taxon>
    </lineage>
</organism>
<keyword evidence="5" id="KW-1185">Reference proteome</keyword>
<feature type="compositionally biased region" description="Low complexity" evidence="1">
    <location>
        <begin position="174"/>
        <end position="192"/>
    </location>
</feature>
<sequence>MGEDLGDNRDPLLVRPFVLPDGPQQEPSLSASTWPVEHTAGELPTQLLPVVPVAESDRSGEDRQGARRRRGLLLLIGSGVTSAAFVAGYAMLRPADRSDTWASMPGNSLPVAVGPATSASVSPTGAPTGETGTGTENRTGAGTGTGSADEAGKATTSPPAQKISPPSSVAGDVTGASAAPSGTASGNPATVAPAPPVEFAPAPVRTGRGLLVTGNGLCLDLHGDAIEGGEVHVDDCNGTSPQRWRLNSDRTLEVLDMCAYLAGDGTVELTRCDGRTTAQWQLSEDGTLVNAATAQCLTDPHSGARPGRSVIVTTCDGANNQRWTFR</sequence>
<keyword evidence="2" id="KW-1133">Transmembrane helix</keyword>
<dbReference type="Proteomes" id="UP001241758">
    <property type="component" value="Unassembled WGS sequence"/>
</dbReference>
<keyword evidence="2" id="KW-0812">Transmembrane</keyword>
<comment type="caution">
    <text evidence="4">The sequence shown here is derived from an EMBL/GenBank/DDBJ whole genome shotgun (WGS) entry which is preliminary data.</text>
</comment>
<evidence type="ECO:0000313" key="4">
    <source>
        <dbReference type="EMBL" id="MDI6105480.1"/>
    </source>
</evidence>
<protein>
    <submittedName>
        <fullName evidence="4">Ricin-type beta-trefoil lectin domain protein</fullName>
    </submittedName>
</protein>
<dbReference type="InterPro" id="IPR000772">
    <property type="entry name" value="Ricin_B_lectin"/>
</dbReference>